<dbReference type="GeneTree" id="ENSGT00950000182902"/>
<dbReference type="Ensembl" id="ENSOSIT00000028298.1">
    <property type="protein sequence ID" value="ENSOSIP00000026831.1"/>
    <property type="gene ID" value="ENSOSIG00000014125.1"/>
</dbReference>
<proteinExistence type="inferred from homology"/>
<accession>A0A8C7YI56</accession>
<sequence>MVCSFTAVLFSNASNFRLFCLILFFCYLKLNFKLTFSQMISPKKFSVLLSYLGECGSGSHLTAAAAISPVLLGQLWFETLMPPIYRWGALFHRKQQLKALFCTSGLAPSLVAVPVLCICSRDDPILPPASTLPLPLFLSNPYFLLVLTDRGGHCGFTLERQAEADEGRTRTEEEDEKRWNDFVDTKKQQDHEILKLLYYR</sequence>
<dbReference type="InterPro" id="IPR050960">
    <property type="entry name" value="AB_hydrolase_4_sf"/>
</dbReference>
<dbReference type="GO" id="GO:0034338">
    <property type="term" value="F:short-chain carboxylesterase activity"/>
    <property type="evidence" value="ECO:0007669"/>
    <property type="project" value="TreeGrafter"/>
</dbReference>
<evidence type="ECO:0000256" key="2">
    <source>
        <dbReference type="SAM" id="Phobius"/>
    </source>
</evidence>
<keyword evidence="4" id="KW-1185">Reference proteome</keyword>
<dbReference type="Proteomes" id="UP000694383">
    <property type="component" value="Unplaced"/>
</dbReference>
<dbReference type="PANTHER" id="PTHR10794">
    <property type="entry name" value="ABHYDROLASE DOMAIN-CONTAINING PROTEIN"/>
    <property type="match status" value="1"/>
</dbReference>
<protein>
    <submittedName>
        <fullName evidence="3">Abhydrolase domain containing 15</fullName>
    </submittedName>
</protein>
<dbReference type="SUPFAM" id="SSF53474">
    <property type="entry name" value="alpha/beta-Hydrolases"/>
    <property type="match status" value="1"/>
</dbReference>
<dbReference type="AlphaFoldDB" id="A0A8C7YI56"/>
<dbReference type="GO" id="GO:0047372">
    <property type="term" value="F:monoacylglycerol lipase activity"/>
    <property type="evidence" value="ECO:0007669"/>
    <property type="project" value="TreeGrafter"/>
</dbReference>
<organism evidence="3 4">
    <name type="scientific">Oryzias sinensis</name>
    <name type="common">Chinese medaka</name>
    <dbReference type="NCBI Taxonomy" id="183150"/>
    <lineage>
        <taxon>Eukaryota</taxon>
        <taxon>Metazoa</taxon>
        <taxon>Chordata</taxon>
        <taxon>Craniata</taxon>
        <taxon>Vertebrata</taxon>
        <taxon>Euteleostomi</taxon>
        <taxon>Actinopterygii</taxon>
        <taxon>Neopterygii</taxon>
        <taxon>Teleostei</taxon>
        <taxon>Neoteleostei</taxon>
        <taxon>Acanthomorphata</taxon>
        <taxon>Ovalentaria</taxon>
        <taxon>Atherinomorphae</taxon>
        <taxon>Beloniformes</taxon>
        <taxon>Adrianichthyidae</taxon>
        <taxon>Oryziinae</taxon>
        <taxon>Oryzias</taxon>
    </lineage>
</organism>
<dbReference type="PANTHER" id="PTHR10794:SF96">
    <property type="entry name" value="PROTEIN ABHD15-LIKE"/>
    <property type="match status" value="1"/>
</dbReference>
<reference evidence="3" key="2">
    <citation type="submission" date="2025-09" db="UniProtKB">
        <authorList>
            <consortium name="Ensembl"/>
        </authorList>
    </citation>
    <scope>IDENTIFICATION</scope>
</reference>
<evidence type="ECO:0000313" key="4">
    <source>
        <dbReference type="Proteomes" id="UP000694383"/>
    </source>
</evidence>
<keyword evidence="2" id="KW-1133">Transmembrane helix</keyword>
<dbReference type="InterPro" id="IPR029058">
    <property type="entry name" value="AB_hydrolase_fold"/>
</dbReference>
<evidence type="ECO:0000313" key="3">
    <source>
        <dbReference type="Ensembl" id="ENSOSIP00000026831.1"/>
    </source>
</evidence>
<feature type="transmembrane region" description="Helical" evidence="2">
    <location>
        <begin position="48"/>
        <end position="77"/>
    </location>
</feature>
<keyword evidence="2" id="KW-0472">Membrane</keyword>
<evidence type="ECO:0000256" key="1">
    <source>
        <dbReference type="ARBA" id="ARBA00010884"/>
    </source>
</evidence>
<feature type="transmembrane region" description="Helical" evidence="2">
    <location>
        <begin position="6"/>
        <end position="28"/>
    </location>
</feature>
<keyword evidence="2" id="KW-0812">Transmembrane</keyword>
<name>A0A8C7YI56_9TELE</name>
<reference evidence="3" key="1">
    <citation type="submission" date="2025-08" db="UniProtKB">
        <authorList>
            <consortium name="Ensembl"/>
        </authorList>
    </citation>
    <scope>IDENTIFICATION</scope>
</reference>
<comment type="similarity">
    <text evidence="1">Belongs to the AB hydrolase superfamily. AB hydrolase 4 family.</text>
</comment>